<dbReference type="AlphaFoldDB" id="A0A4Z1PIU8"/>
<reference evidence="2 3" key="1">
    <citation type="submission" date="2019-04" db="EMBL/GenBank/DDBJ databases">
        <title>High contiguity whole genome sequence and gene annotation resource for two Venturia nashicola isolates.</title>
        <authorList>
            <person name="Prokchorchik M."/>
            <person name="Won K."/>
            <person name="Lee Y."/>
            <person name="Choi E.D."/>
            <person name="Segonzac C."/>
            <person name="Sohn K.H."/>
        </authorList>
    </citation>
    <scope>NUCLEOTIDE SEQUENCE [LARGE SCALE GENOMIC DNA]</scope>
    <source>
        <strain evidence="2 3">PRI2</strain>
    </source>
</reference>
<proteinExistence type="predicted"/>
<evidence type="ECO:0000313" key="2">
    <source>
        <dbReference type="EMBL" id="TID22092.1"/>
    </source>
</evidence>
<dbReference type="Proteomes" id="UP000298493">
    <property type="component" value="Unassembled WGS sequence"/>
</dbReference>
<gene>
    <name evidence="2" type="ORF">E6O75_ATG10886</name>
</gene>
<name>A0A4Z1PIU8_9PEZI</name>
<dbReference type="EMBL" id="SNSC02000008">
    <property type="protein sequence ID" value="TID22092.1"/>
    <property type="molecule type" value="Genomic_DNA"/>
</dbReference>
<keyword evidence="2" id="KW-0012">Acyltransferase</keyword>
<keyword evidence="2" id="KW-0808">Transferase</keyword>
<comment type="caution">
    <text evidence="2">The sequence shown here is derived from an EMBL/GenBank/DDBJ whole genome shotgun (WGS) entry which is preliminary data.</text>
</comment>
<protein>
    <submittedName>
        <fullName evidence="2">Phospholipid:diacylglycerol acyltransferase</fullName>
    </submittedName>
</protein>
<feature type="region of interest" description="Disordered" evidence="1">
    <location>
        <begin position="1"/>
        <end position="22"/>
    </location>
</feature>
<evidence type="ECO:0000313" key="3">
    <source>
        <dbReference type="Proteomes" id="UP000298493"/>
    </source>
</evidence>
<accession>A0A4Z1PIU8</accession>
<sequence>MSFDFNDPSMPIPRGTDNYRPVAAPYAPRGTDTYIPRKKHYYTPPHNARIHLSAITGSYRVFMYDKRIMLHISGGHGKLAGKFNSEHATGYLLSDGQGGDEVGLEEWIDFTYFAEKSSIRSIDDRKRVRAERENMGLIARVQRGHGSLQFAYNRGVVAAAIIFHGGQGQGFDEWFRGPKLVTSYTIAPWFVYKRFLLNLQKRWIHQRPAPGHSVGRGDDEGDILDSDDETVDGVDAMQCEVIGARPAGMYQNRPQLSRQPQPNLHYDMNGLREWAEAKGVREVQSLKELKAWEDGKSPDELDRLRHLMSWAERNGFTGLREMGVVGNYTVTGGAQWPNLQY</sequence>
<organism evidence="2 3">
    <name type="scientific">Venturia nashicola</name>
    <dbReference type="NCBI Taxonomy" id="86259"/>
    <lineage>
        <taxon>Eukaryota</taxon>
        <taxon>Fungi</taxon>
        <taxon>Dikarya</taxon>
        <taxon>Ascomycota</taxon>
        <taxon>Pezizomycotina</taxon>
        <taxon>Dothideomycetes</taxon>
        <taxon>Pleosporomycetidae</taxon>
        <taxon>Venturiales</taxon>
        <taxon>Venturiaceae</taxon>
        <taxon>Venturia</taxon>
    </lineage>
</organism>
<dbReference type="GO" id="GO:0016746">
    <property type="term" value="F:acyltransferase activity"/>
    <property type="evidence" value="ECO:0007669"/>
    <property type="project" value="UniProtKB-KW"/>
</dbReference>
<keyword evidence="3" id="KW-1185">Reference proteome</keyword>
<evidence type="ECO:0000256" key="1">
    <source>
        <dbReference type="SAM" id="MobiDB-lite"/>
    </source>
</evidence>